<comment type="catalytic activity">
    <reaction evidence="8">
        <text>(1S,2R)-1-C-(indol-3-yl)glycerol 3-phosphate + L-serine = D-glyceraldehyde 3-phosphate + L-tryptophan + H2O</text>
        <dbReference type="Rhea" id="RHEA:10532"/>
        <dbReference type="ChEBI" id="CHEBI:15377"/>
        <dbReference type="ChEBI" id="CHEBI:33384"/>
        <dbReference type="ChEBI" id="CHEBI:57912"/>
        <dbReference type="ChEBI" id="CHEBI:58866"/>
        <dbReference type="ChEBI" id="CHEBI:59776"/>
        <dbReference type="EC" id="4.2.1.20"/>
    </reaction>
</comment>
<name>A0A381SIX7_9ZZZZ</name>
<keyword evidence="6" id="KW-0057">Aromatic amino acid biosynthesis</keyword>
<comment type="pathway">
    <text evidence="1">Amino-acid biosynthesis; L-tryptophan biosynthesis; L-tryptophan from chorismate: step 5/5.</text>
</comment>
<protein>
    <recommendedName>
        <fullName evidence="3">tryptophan synthase</fullName>
        <ecNumber evidence="3">4.2.1.20</ecNumber>
    </recommendedName>
</protein>
<dbReference type="PANTHER" id="PTHR43406">
    <property type="entry name" value="TRYPTOPHAN SYNTHASE, ALPHA CHAIN"/>
    <property type="match status" value="1"/>
</dbReference>
<evidence type="ECO:0000256" key="5">
    <source>
        <dbReference type="ARBA" id="ARBA00022822"/>
    </source>
</evidence>
<dbReference type="HAMAP" id="MF_00131">
    <property type="entry name" value="Trp_synth_alpha"/>
    <property type="match status" value="1"/>
</dbReference>
<dbReference type="NCBIfam" id="TIGR00262">
    <property type="entry name" value="trpA"/>
    <property type="match status" value="1"/>
</dbReference>
<dbReference type="InterPro" id="IPR002028">
    <property type="entry name" value="Trp_synthase_suA"/>
</dbReference>
<dbReference type="CDD" id="cd04724">
    <property type="entry name" value="Tryptophan_synthase_alpha"/>
    <property type="match status" value="1"/>
</dbReference>
<sequence length="216" mass="23745">MPFSDPMADGPTIQLSSSRAIKQGINLDHIFSICKDLRNTNSTIPVILMGYYNVVFHYGLKKFVSECQQNGVDGLIIVDLQPEEDPELLSVIKSTDLDLIRLITPTTDTARLKKILKNASGFLYYVTITGITGQGSANLDELKESITNIKNITKLPVVSGFGIKDREQVKQVCEISDGAVVGSSIVKIIESNINNEDKMITLVANFVKQLKEGIVE</sequence>
<dbReference type="Gene3D" id="3.20.20.70">
    <property type="entry name" value="Aldolase class I"/>
    <property type="match status" value="1"/>
</dbReference>
<dbReference type="EMBL" id="UINC01003177">
    <property type="protein sequence ID" value="SVA04005.1"/>
    <property type="molecule type" value="Genomic_DNA"/>
</dbReference>
<keyword evidence="5" id="KW-0822">Tryptophan biosynthesis</keyword>
<evidence type="ECO:0000256" key="8">
    <source>
        <dbReference type="ARBA" id="ARBA00049047"/>
    </source>
</evidence>
<evidence type="ECO:0000256" key="3">
    <source>
        <dbReference type="ARBA" id="ARBA00012043"/>
    </source>
</evidence>
<dbReference type="EC" id="4.2.1.20" evidence="3"/>
<comment type="subunit">
    <text evidence="2">Tetramer of two alpha and two beta chains.</text>
</comment>
<dbReference type="PANTHER" id="PTHR43406:SF1">
    <property type="entry name" value="TRYPTOPHAN SYNTHASE ALPHA CHAIN, CHLOROPLASTIC"/>
    <property type="match status" value="1"/>
</dbReference>
<evidence type="ECO:0000256" key="7">
    <source>
        <dbReference type="ARBA" id="ARBA00023239"/>
    </source>
</evidence>
<evidence type="ECO:0000313" key="9">
    <source>
        <dbReference type="EMBL" id="SVA04005.1"/>
    </source>
</evidence>
<dbReference type="Pfam" id="PF00290">
    <property type="entry name" value="Trp_syntA"/>
    <property type="match status" value="1"/>
</dbReference>
<keyword evidence="4" id="KW-0028">Amino-acid biosynthesis</keyword>
<evidence type="ECO:0000256" key="4">
    <source>
        <dbReference type="ARBA" id="ARBA00022605"/>
    </source>
</evidence>
<dbReference type="InterPro" id="IPR013785">
    <property type="entry name" value="Aldolase_TIM"/>
</dbReference>
<dbReference type="GO" id="GO:0005829">
    <property type="term" value="C:cytosol"/>
    <property type="evidence" value="ECO:0007669"/>
    <property type="project" value="TreeGrafter"/>
</dbReference>
<dbReference type="SUPFAM" id="SSF51366">
    <property type="entry name" value="Ribulose-phoshate binding barrel"/>
    <property type="match status" value="1"/>
</dbReference>
<reference evidence="9" key="1">
    <citation type="submission" date="2018-05" db="EMBL/GenBank/DDBJ databases">
        <authorList>
            <person name="Lanie J.A."/>
            <person name="Ng W.-L."/>
            <person name="Kazmierczak K.M."/>
            <person name="Andrzejewski T.M."/>
            <person name="Davidsen T.M."/>
            <person name="Wayne K.J."/>
            <person name="Tettelin H."/>
            <person name="Glass J.I."/>
            <person name="Rusch D."/>
            <person name="Podicherti R."/>
            <person name="Tsui H.-C.T."/>
            <person name="Winkler M.E."/>
        </authorList>
    </citation>
    <scope>NUCLEOTIDE SEQUENCE</scope>
</reference>
<dbReference type="UniPathway" id="UPA00035">
    <property type="reaction ID" value="UER00044"/>
</dbReference>
<dbReference type="InterPro" id="IPR011060">
    <property type="entry name" value="RibuloseP-bd_barrel"/>
</dbReference>
<dbReference type="AlphaFoldDB" id="A0A381SIX7"/>
<accession>A0A381SIX7</accession>
<evidence type="ECO:0000256" key="2">
    <source>
        <dbReference type="ARBA" id="ARBA00011270"/>
    </source>
</evidence>
<evidence type="ECO:0000256" key="1">
    <source>
        <dbReference type="ARBA" id="ARBA00004733"/>
    </source>
</evidence>
<evidence type="ECO:0000256" key="6">
    <source>
        <dbReference type="ARBA" id="ARBA00023141"/>
    </source>
</evidence>
<organism evidence="9">
    <name type="scientific">marine metagenome</name>
    <dbReference type="NCBI Taxonomy" id="408172"/>
    <lineage>
        <taxon>unclassified sequences</taxon>
        <taxon>metagenomes</taxon>
        <taxon>ecological metagenomes</taxon>
    </lineage>
</organism>
<proteinExistence type="inferred from homology"/>
<keyword evidence="7" id="KW-0456">Lyase</keyword>
<dbReference type="GO" id="GO:0004834">
    <property type="term" value="F:tryptophan synthase activity"/>
    <property type="evidence" value="ECO:0007669"/>
    <property type="project" value="UniProtKB-EC"/>
</dbReference>
<gene>
    <name evidence="9" type="ORF">METZ01_LOCUS56859</name>
</gene>